<keyword evidence="5" id="KW-1185">Reference proteome</keyword>
<feature type="non-terminal residue" evidence="4">
    <location>
        <position position="1"/>
    </location>
</feature>
<evidence type="ECO:0000313" key="5">
    <source>
        <dbReference type="Proteomes" id="UP000051952"/>
    </source>
</evidence>
<organism evidence="4 5">
    <name type="scientific">Bodo saltans</name>
    <name type="common">Flagellated protozoan</name>
    <dbReference type="NCBI Taxonomy" id="75058"/>
    <lineage>
        <taxon>Eukaryota</taxon>
        <taxon>Discoba</taxon>
        <taxon>Euglenozoa</taxon>
        <taxon>Kinetoplastea</taxon>
        <taxon>Metakinetoplastina</taxon>
        <taxon>Eubodonida</taxon>
        <taxon>Bodonidae</taxon>
        <taxon>Bodo</taxon>
    </lineage>
</organism>
<dbReference type="PANTHER" id="PTHR34524:SF9">
    <property type="entry name" value="EF-HAND DOMAIN-CONTAINING PROTEIN"/>
    <property type="match status" value="1"/>
</dbReference>
<keyword evidence="1" id="KW-0479">Metal-binding</keyword>
<dbReference type="OrthoDB" id="444540at2759"/>
<dbReference type="VEuPathDB" id="TriTrypDB:BSAL_91890"/>
<dbReference type="OMA" id="LRNIWHM"/>
<proteinExistence type="predicted"/>
<keyword evidence="2" id="KW-0677">Repeat</keyword>
<dbReference type="GO" id="GO:0046872">
    <property type="term" value="F:metal ion binding"/>
    <property type="evidence" value="ECO:0007669"/>
    <property type="project" value="UniProtKB-KW"/>
</dbReference>
<dbReference type="Gene3D" id="1.10.238.10">
    <property type="entry name" value="EF-hand"/>
    <property type="match status" value="2"/>
</dbReference>
<dbReference type="InterPro" id="IPR051581">
    <property type="entry name" value="Ca-bind"/>
</dbReference>
<keyword evidence="3" id="KW-0106">Calcium</keyword>
<evidence type="ECO:0008006" key="6">
    <source>
        <dbReference type="Google" id="ProtNLM"/>
    </source>
</evidence>
<reference evidence="5" key="1">
    <citation type="submission" date="2015-09" db="EMBL/GenBank/DDBJ databases">
        <authorList>
            <consortium name="Pathogen Informatics"/>
        </authorList>
    </citation>
    <scope>NUCLEOTIDE SEQUENCE [LARGE SCALE GENOMIC DNA]</scope>
    <source>
        <strain evidence="5">Lake Konstanz</strain>
    </source>
</reference>
<dbReference type="AlphaFoldDB" id="A0A0S4J9L9"/>
<protein>
    <recommendedName>
        <fullName evidence="6">EF-hand domain-containing protein</fullName>
    </recommendedName>
</protein>
<accession>A0A0S4J9L9</accession>
<evidence type="ECO:0000313" key="4">
    <source>
        <dbReference type="EMBL" id="CUG86191.1"/>
    </source>
</evidence>
<evidence type="ECO:0000256" key="3">
    <source>
        <dbReference type="ARBA" id="ARBA00022837"/>
    </source>
</evidence>
<dbReference type="SUPFAM" id="SSF47473">
    <property type="entry name" value="EF-hand"/>
    <property type="match status" value="1"/>
</dbReference>
<dbReference type="Proteomes" id="UP000051952">
    <property type="component" value="Unassembled WGS sequence"/>
</dbReference>
<evidence type="ECO:0000256" key="2">
    <source>
        <dbReference type="ARBA" id="ARBA00022737"/>
    </source>
</evidence>
<evidence type="ECO:0000256" key="1">
    <source>
        <dbReference type="ARBA" id="ARBA00022723"/>
    </source>
</evidence>
<sequence>AQSPLSQAVMTEVVDAEHRAFPGHQKQLDQTSGAANARDAFLSTTHGTYANPADTRAKHGEHVAPVKGGTPGAQGKAVTLRIRHRLLQSGSSNLIANFRRSLRDADTSKAGSINVQELQRGCQLSSAPLDDVEARVLIKSLDKAGTGLAPVEDIVQTVRGEFTERRASLADKVFTLLLRVCNGSVTLGRVLQLYDAAQHPDVVSGKTSLEAAAAYFAAQWDVVDAGEVIERSEFVRVYADWSFEINSDLAFEIMIRNTWHLSGGEGKSENTSCRRVQVVHTNGRVTVEEIKDDLGVGEDADAIRQNLINQGIRDIAKIEFTIGKKK</sequence>
<gene>
    <name evidence="4" type="ORF">BSAL_91890</name>
</gene>
<dbReference type="PANTHER" id="PTHR34524">
    <property type="entry name" value="CALCYPHOSIN"/>
    <property type="match status" value="1"/>
</dbReference>
<name>A0A0S4J9L9_BODSA</name>
<dbReference type="EMBL" id="CYKH01001252">
    <property type="protein sequence ID" value="CUG86191.1"/>
    <property type="molecule type" value="Genomic_DNA"/>
</dbReference>
<dbReference type="InterPro" id="IPR011992">
    <property type="entry name" value="EF-hand-dom_pair"/>
</dbReference>